<dbReference type="GO" id="GO:0032979">
    <property type="term" value="P:protein insertion into mitochondrial inner membrane from matrix"/>
    <property type="evidence" value="ECO:0007669"/>
    <property type="project" value="TreeGrafter"/>
</dbReference>
<comment type="subcellular location">
    <subcellularLocation>
        <location evidence="1">Membrane</location>
        <topology evidence="1">Multi-pass membrane protein</topology>
    </subcellularLocation>
</comment>
<evidence type="ECO:0000313" key="8">
    <source>
        <dbReference type="Proteomes" id="UP000770015"/>
    </source>
</evidence>
<evidence type="ECO:0000256" key="3">
    <source>
        <dbReference type="ARBA" id="ARBA00022692"/>
    </source>
</evidence>
<dbReference type="AlphaFoldDB" id="A0A9P8VLP7"/>
<proteinExistence type="inferred from homology"/>
<evidence type="ECO:0000256" key="5">
    <source>
        <dbReference type="ARBA" id="ARBA00023136"/>
    </source>
</evidence>
<dbReference type="OrthoDB" id="2148490at2759"/>
<evidence type="ECO:0000256" key="6">
    <source>
        <dbReference type="SAM" id="Phobius"/>
    </source>
</evidence>
<dbReference type="PANTHER" id="PTHR12428">
    <property type="entry name" value="OXA1"/>
    <property type="match status" value="1"/>
</dbReference>
<keyword evidence="3 6" id="KW-0812">Transmembrane</keyword>
<comment type="similarity">
    <text evidence="2">Belongs to the OXA1/ALB3/YidC family.</text>
</comment>
<feature type="transmembrane region" description="Helical" evidence="6">
    <location>
        <begin position="295"/>
        <end position="318"/>
    </location>
</feature>
<organism evidence="7 8">
    <name type="scientific">Plectosphaerella plurivora</name>
    <dbReference type="NCBI Taxonomy" id="936078"/>
    <lineage>
        <taxon>Eukaryota</taxon>
        <taxon>Fungi</taxon>
        <taxon>Dikarya</taxon>
        <taxon>Ascomycota</taxon>
        <taxon>Pezizomycotina</taxon>
        <taxon>Sordariomycetes</taxon>
        <taxon>Hypocreomycetidae</taxon>
        <taxon>Glomerellales</taxon>
        <taxon>Plectosphaerellaceae</taxon>
        <taxon>Plectosphaerella</taxon>
    </lineage>
</organism>
<keyword evidence="8" id="KW-1185">Reference proteome</keyword>
<name>A0A9P8VLP7_9PEZI</name>
<evidence type="ECO:0000313" key="7">
    <source>
        <dbReference type="EMBL" id="KAH6695802.1"/>
    </source>
</evidence>
<gene>
    <name evidence="7" type="ORF">F5X68DRAFT_32329</name>
</gene>
<dbReference type="GO" id="GO:0033617">
    <property type="term" value="P:mitochondrial respiratory chain complex IV assembly"/>
    <property type="evidence" value="ECO:0007669"/>
    <property type="project" value="TreeGrafter"/>
</dbReference>
<dbReference type="EMBL" id="JAGSXJ010000002">
    <property type="protein sequence ID" value="KAH6695802.1"/>
    <property type="molecule type" value="Genomic_DNA"/>
</dbReference>
<accession>A0A9P8VLP7</accession>
<dbReference type="PANTHER" id="PTHR12428:SF65">
    <property type="entry name" value="CYTOCHROME C OXIDASE ASSEMBLY PROTEIN COX18, MITOCHONDRIAL"/>
    <property type="match status" value="1"/>
</dbReference>
<evidence type="ECO:0000256" key="1">
    <source>
        <dbReference type="ARBA" id="ARBA00004141"/>
    </source>
</evidence>
<comment type="caution">
    <text evidence="7">The sequence shown here is derived from an EMBL/GenBank/DDBJ whole genome shotgun (WGS) entry which is preliminary data.</text>
</comment>
<protein>
    <submittedName>
        <fullName evidence="7">Uncharacterized protein</fullName>
    </submittedName>
</protein>
<dbReference type="InterPro" id="IPR001708">
    <property type="entry name" value="YidC/ALB3/OXA1/COX18"/>
</dbReference>
<sequence>MSSLVRGPGRRLMTTARCGSTVMPRTLASIATLRPDLGCLQKSPFSPIANQKRRIHWTGAIESAVQSSEDALVFLHTTVGLPWYWALPVFAMGVNAVFRFPLQYYARTIFLKQFSTLHLFQAWFARHSARFPLKTTEKLTDKTRKRLFKERGCPAWKGYLPVLSVAPWLVVAQATRNLTGAGDGIISLVAPSAAHAVEGTSMTTLAETTAWIDEITATAQPVAESIHQSLTTGGMLWFHDLTVADPYTILPVILSLSFLHNVLPKGLEDIRSVFMPSKAENLTLRAKSRTTFRRMLVLVAVMAPFLTMNLPAGMLLYWCWSSSLGSVNSAILSRMLPPPKKKVDVCKGKPVRLLTE</sequence>
<dbReference type="Proteomes" id="UP000770015">
    <property type="component" value="Unassembled WGS sequence"/>
</dbReference>
<dbReference type="GO" id="GO:0005743">
    <property type="term" value="C:mitochondrial inner membrane"/>
    <property type="evidence" value="ECO:0007669"/>
    <property type="project" value="TreeGrafter"/>
</dbReference>
<keyword evidence="5 6" id="KW-0472">Membrane</keyword>
<dbReference type="GO" id="GO:0032977">
    <property type="term" value="F:membrane insertase activity"/>
    <property type="evidence" value="ECO:0007669"/>
    <property type="project" value="InterPro"/>
</dbReference>
<evidence type="ECO:0000256" key="2">
    <source>
        <dbReference type="ARBA" id="ARBA00009877"/>
    </source>
</evidence>
<keyword evidence="4 6" id="KW-1133">Transmembrane helix</keyword>
<feature type="transmembrane region" description="Helical" evidence="6">
    <location>
        <begin position="83"/>
        <end position="102"/>
    </location>
</feature>
<reference evidence="7" key="1">
    <citation type="journal article" date="2021" name="Nat. Commun.">
        <title>Genetic determinants of endophytism in the Arabidopsis root mycobiome.</title>
        <authorList>
            <person name="Mesny F."/>
            <person name="Miyauchi S."/>
            <person name="Thiergart T."/>
            <person name="Pickel B."/>
            <person name="Atanasova L."/>
            <person name="Karlsson M."/>
            <person name="Huettel B."/>
            <person name="Barry K.W."/>
            <person name="Haridas S."/>
            <person name="Chen C."/>
            <person name="Bauer D."/>
            <person name="Andreopoulos W."/>
            <person name="Pangilinan J."/>
            <person name="LaButti K."/>
            <person name="Riley R."/>
            <person name="Lipzen A."/>
            <person name="Clum A."/>
            <person name="Drula E."/>
            <person name="Henrissat B."/>
            <person name="Kohler A."/>
            <person name="Grigoriev I.V."/>
            <person name="Martin F.M."/>
            <person name="Hacquard S."/>
        </authorList>
    </citation>
    <scope>NUCLEOTIDE SEQUENCE</scope>
    <source>
        <strain evidence="7">MPI-SDFR-AT-0117</strain>
    </source>
</reference>
<evidence type="ECO:0000256" key="4">
    <source>
        <dbReference type="ARBA" id="ARBA00022989"/>
    </source>
</evidence>